<dbReference type="AlphaFoldDB" id="A0A9D9N291"/>
<name>A0A9D9N291_9SPIR</name>
<evidence type="ECO:0000313" key="2">
    <source>
        <dbReference type="Proteomes" id="UP000823638"/>
    </source>
</evidence>
<organism evidence="1 2">
    <name type="scientific">Candidatus Gallitreponema excrementavium</name>
    <dbReference type="NCBI Taxonomy" id="2840840"/>
    <lineage>
        <taxon>Bacteria</taxon>
        <taxon>Pseudomonadati</taxon>
        <taxon>Spirochaetota</taxon>
        <taxon>Spirochaetia</taxon>
        <taxon>Spirochaetales</taxon>
        <taxon>Candidatus Gallitreponema</taxon>
    </lineage>
</organism>
<gene>
    <name evidence="1" type="ORF">IAA81_05590</name>
</gene>
<reference evidence="1" key="2">
    <citation type="journal article" date="2021" name="PeerJ">
        <title>Extensive microbial diversity within the chicken gut microbiome revealed by metagenomics and culture.</title>
        <authorList>
            <person name="Gilroy R."/>
            <person name="Ravi A."/>
            <person name="Getino M."/>
            <person name="Pursley I."/>
            <person name="Horton D.L."/>
            <person name="Alikhan N.F."/>
            <person name="Baker D."/>
            <person name="Gharbi K."/>
            <person name="Hall N."/>
            <person name="Watson M."/>
            <person name="Adriaenssens E.M."/>
            <person name="Foster-Nyarko E."/>
            <person name="Jarju S."/>
            <person name="Secka A."/>
            <person name="Antonio M."/>
            <person name="Oren A."/>
            <person name="Chaudhuri R.R."/>
            <person name="La Ragione R."/>
            <person name="Hildebrand F."/>
            <person name="Pallen M.J."/>
        </authorList>
    </citation>
    <scope>NUCLEOTIDE SEQUENCE</scope>
    <source>
        <strain evidence="1">10532</strain>
    </source>
</reference>
<protein>
    <submittedName>
        <fullName evidence="1">Uncharacterized protein</fullName>
    </submittedName>
</protein>
<reference evidence="1" key="1">
    <citation type="submission" date="2020-10" db="EMBL/GenBank/DDBJ databases">
        <authorList>
            <person name="Gilroy R."/>
        </authorList>
    </citation>
    <scope>NUCLEOTIDE SEQUENCE</scope>
    <source>
        <strain evidence="1">10532</strain>
    </source>
</reference>
<dbReference type="EMBL" id="JADIMM010000073">
    <property type="protein sequence ID" value="MBO8457684.1"/>
    <property type="molecule type" value="Genomic_DNA"/>
</dbReference>
<proteinExistence type="predicted"/>
<evidence type="ECO:0000313" key="1">
    <source>
        <dbReference type="EMBL" id="MBO8457684.1"/>
    </source>
</evidence>
<accession>A0A9D9N291</accession>
<comment type="caution">
    <text evidence="1">The sequence shown here is derived from an EMBL/GenBank/DDBJ whole genome shotgun (WGS) entry which is preliminary data.</text>
</comment>
<dbReference type="Proteomes" id="UP000823638">
    <property type="component" value="Unassembled WGS sequence"/>
</dbReference>
<sequence length="83" mass="9475">MKKKLLCRDGLLPAFAGLWEAKPILKMPFKRLEYNSMEQAVTARNWPDACIRLLFEIPPHSGSDISASYLILDQKRTDTVLNV</sequence>